<gene>
    <name evidence="1" type="ORF">K441DRAFT_32828</name>
</gene>
<name>A0ACC8EKQ2_9PEZI</name>
<keyword evidence="2" id="KW-1185">Reference proteome</keyword>
<dbReference type="Proteomes" id="UP000250078">
    <property type="component" value="Unassembled WGS sequence"/>
</dbReference>
<reference evidence="1 2" key="1">
    <citation type="journal article" date="2016" name="Nat. Commun.">
        <title>Ectomycorrhizal ecology is imprinted in the genome of the dominant symbiotic fungus Cenococcum geophilum.</title>
        <authorList>
            <consortium name="DOE Joint Genome Institute"/>
            <person name="Peter M."/>
            <person name="Kohler A."/>
            <person name="Ohm R.A."/>
            <person name="Kuo A."/>
            <person name="Krutzmann J."/>
            <person name="Morin E."/>
            <person name="Arend M."/>
            <person name="Barry K.W."/>
            <person name="Binder M."/>
            <person name="Choi C."/>
            <person name="Clum A."/>
            <person name="Copeland A."/>
            <person name="Grisel N."/>
            <person name="Haridas S."/>
            <person name="Kipfer T."/>
            <person name="LaButti K."/>
            <person name="Lindquist E."/>
            <person name="Lipzen A."/>
            <person name="Maire R."/>
            <person name="Meier B."/>
            <person name="Mihaltcheva S."/>
            <person name="Molinier V."/>
            <person name="Murat C."/>
            <person name="Poggeler S."/>
            <person name="Quandt C.A."/>
            <person name="Sperisen C."/>
            <person name="Tritt A."/>
            <person name="Tisserant E."/>
            <person name="Crous P.W."/>
            <person name="Henrissat B."/>
            <person name="Nehls U."/>
            <person name="Egli S."/>
            <person name="Spatafora J.W."/>
            <person name="Grigoriev I.V."/>
            <person name="Martin F.M."/>
        </authorList>
    </citation>
    <scope>NUCLEOTIDE SEQUENCE [LARGE SCALE GENOMIC DNA]</scope>
    <source>
        <strain evidence="1 2">1.58</strain>
    </source>
</reference>
<protein>
    <submittedName>
        <fullName evidence="1">Glycoside hydrolase family 28 protein</fullName>
    </submittedName>
</protein>
<organism evidence="1 2">
    <name type="scientific">Cenococcum geophilum 1.58</name>
    <dbReference type="NCBI Taxonomy" id="794803"/>
    <lineage>
        <taxon>Eukaryota</taxon>
        <taxon>Fungi</taxon>
        <taxon>Dikarya</taxon>
        <taxon>Ascomycota</taxon>
        <taxon>Pezizomycotina</taxon>
        <taxon>Dothideomycetes</taxon>
        <taxon>Pleosporomycetidae</taxon>
        <taxon>Gloniales</taxon>
        <taxon>Gloniaceae</taxon>
        <taxon>Cenococcum</taxon>
    </lineage>
</organism>
<evidence type="ECO:0000313" key="2">
    <source>
        <dbReference type="Proteomes" id="UP000250078"/>
    </source>
</evidence>
<sequence length="416" mass="43134">MIPPNRVDHILFIVFFILLVSTEAAPSILKRTPDRTEAKRATCTPASGGDASIDDVPAIKAAISSCGTGGTIVIPAGYTYTIRSVLDFTGCTSCDFQIEGTLKVSDDLSYWEGRTAIIYMSGIKGARIRSVTGTGVIDGNGQAAYDEFASNSSYARPTLHYITGASSGITVSNIKVKNPPNVFFTVTGSSTSITYSSLTMTAASESTNAPKNTDGFDIGASTYVTVSEVIVSNQDDCVAFKPGANYATVADISCTGSHGLSVGSLGRKAGSTDTVKNVYVARATMISSTKAVGIKVYPGGSSHGIAVVSNVTWDTVTVTGCDYAAQIQSCYGEDTSYCSSYPSTASITGVHFKNFDGATSSKYEPVVANLDCPAAGTCDVYFSGWKVKPTSGSAEHLCANIDNSSPGITCTSGATG</sequence>
<accession>A0ACC8EKQ2</accession>
<keyword evidence="1" id="KW-0378">Hydrolase</keyword>
<proteinExistence type="predicted"/>
<evidence type="ECO:0000313" key="1">
    <source>
        <dbReference type="EMBL" id="OCK86753.1"/>
    </source>
</evidence>
<dbReference type="EMBL" id="KV748286">
    <property type="protein sequence ID" value="OCK86753.1"/>
    <property type="molecule type" value="Genomic_DNA"/>
</dbReference>